<organism evidence="2 3">
    <name type="scientific">Elysia crispata</name>
    <name type="common">lettuce slug</name>
    <dbReference type="NCBI Taxonomy" id="231223"/>
    <lineage>
        <taxon>Eukaryota</taxon>
        <taxon>Metazoa</taxon>
        <taxon>Spiralia</taxon>
        <taxon>Lophotrochozoa</taxon>
        <taxon>Mollusca</taxon>
        <taxon>Gastropoda</taxon>
        <taxon>Heterobranchia</taxon>
        <taxon>Euthyneura</taxon>
        <taxon>Panpulmonata</taxon>
        <taxon>Sacoglossa</taxon>
        <taxon>Placobranchoidea</taxon>
        <taxon>Plakobranchidae</taxon>
        <taxon>Elysia</taxon>
    </lineage>
</organism>
<dbReference type="AlphaFoldDB" id="A0AAE1DZ11"/>
<evidence type="ECO:0000313" key="3">
    <source>
        <dbReference type="Proteomes" id="UP001283361"/>
    </source>
</evidence>
<feature type="region of interest" description="Disordered" evidence="1">
    <location>
        <begin position="52"/>
        <end position="71"/>
    </location>
</feature>
<keyword evidence="3" id="KW-1185">Reference proteome</keyword>
<accession>A0AAE1DZ11</accession>
<evidence type="ECO:0000256" key="1">
    <source>
        <dbReference type="SAM" id="MobiDB-lite"/>
    </source>
</evidence>
<name>A0AAE1DZ11_9GAST</name>
<protein>
    <submittedName>
        <fullName evidence="2">Uncharacterized protein</fullName>
    </submittedName>
</protein>
<evidence type="ECO:0000313" key="2">
    <source>
        <dbReference type="EMBL" id="KAK3788251.1"/>
    </source>
</evidence>
<comment type="caution">
    <text evidence="2">The sequence shown here is derived from an EMBL/GenBank/DDBJ whole genome shotgun (WGS) entry which is preliminary data.</text>
</comment>
<sequence>MIPAGTSRTSPASLIGIVVGHGDKGLKFHKRFIGKTTRYLDRLLLLVQPSLSSRPPPYRGMMLSAKAEESR</sequence>
<dbReference type="EMBL" id="JAWDGP010001773">
    <property type="protein sequence ID" value="KAK3788251.1"/>
    <property type="molecule type" value="Genomic_DNA"/>
</dbReference>
<reference evidence="2" key="1">
    <citation type="journal article" date="2023" name="G3 (Bethesda)">
        <title>A reference genome for the long-term kleptoplast-retaining sea slug Elysia crispata morphotype clarki.</title>
        <authorList>
            <person name="Eastman K.E."/>
            <person name="Pendleton A.L."/>
            <person name="Shaikh M.A."/>
            <person name="Suttiyut T."/>
            <person name="Ogas R."/>
            <person name="Tomko P."/>
            <person name="Gavelis G."/>
            <person name="Widhalm J.R."/>
            <person name="Wisecaver J.H."/>
        </authorList>
    </citation>
    <scope>NUCLEOTIDE SEQUENCE</scope>
    <source>
        <strain evidence="2">ECLA1</strain>
    </source>
</reference>
<proteinExistence type="predicted"/>
<gene>
    <name evidence="2" type="ORF">RRG08_026986</name>
</gene>
<dbReference type="Proteomes" id="UP001283361">
    <property type="component" value="Unassembled WGS sequence"/>
</dbReference>